<reference evidence="2 3" key="1">
    <citation type="submission" date="2016-07" db="EMBL/GenBank/DDBJ databases">
        <authorList>
            <person name="Sutton G."/>
            <person name="Brinkac L."/>
            <person name="Sanka R."/>
            <person name="Adams M."/>
            <person name="Lau E."/>
            <person name="Kumar A."/>
            <person name="Macaden R."/>
        </authorList>
    </citation>
    <scope>NUCLEOTIDE SEQUENCE [LARGE SCALE GENOMIC DNA]</scope>
    <source>
        <strain evidence="2 3">GA-0871</strain>
    </source>
</reference>
<dbReference type="SUPFAM" id="SSF54427">
    <property type="entry name" value="NTF2-like"/>
    <property type="match status" value="1"/>
</dbReference>
<organism evidence="2 3">
    <name type="scientific">Mycolicibacterium fortuitum</name>
    <name type="common">Mycobacterium fortuitum</name>
    <dbReference type="NCBI Taxonomy" id="1766"/>
    <lineage>
        <taxon>Bacteria</taxon>
        <taxon>Bacillati</taxon>
        <taxon>Actinomycetota</taxon>
        <taxon>Actinomycetes</taxon>
        <taxon>Mycobacteriales</taxon>
        <taxon>Mycobacteriaceae</taxon>
        <taxon>Mycolicibacterium</taxon>
    </lineage>
</organism>
<dbReference type="Pfam" id="PF13474">
    <property type="entry name" value="SnoaL_3"/>
    <property type="match status" value="1"/>
</dbReference>
<evidence type="ECO:0000313" key="3">
    <source>
        <dbReference type="Proteomes" id="UP000187001"/>
    </source>
</evidence>
<proteinExistence type="predicted"/>
<evidence type="ECO:0000259" key="1">
    <source>
        <dbReference type="Pfam" id="PF13474"/>
    </source>
</evidence>
<evidence type="ECO:0000313" key="2">
    <source>
        <dbReference type="EMBL" id="OMC37639.1"/>
    </source>
</evidence>
<feature type="domain" description="SnoaL-like" evidence="1">
    <location>
        <begin position="3"/>
        <end position="121"/>
    </location>
</feature>
<dbReference type="AlphaFoldDB" id="A0ABD6QFN1"/>
<name>A0ABD6QFN1_MYCFO</name>
<dbReference type="InterPro" id="IPR032710">
    <property type="entry name" value="NTF2-like_dom_sf"/>
</dbReference>
<accession>A0ABD6QFN1</accession>
<sequence>MVAVRAYVEAFNAGDAAAMAAVCANPMQILDGMAPHVWQGPAAAEDWYADALAEGEHLGVTDYRIRLADPRHVDVTGEYAYVVVPATLSYKVKGTPVNQTDAVFTVALRTVAGDWRLAAWAWSKGNV</sequence>
<protein>
    <recommendedName>
        <fullName evidence="1">SnoaL-like domain-containing protein</fullName>
    </recommendedName>
</protein>
<dbReference type="Gene3D" id="3.10.450.50">
    <property type="match status" value="1"/>
</dbReference>
<dbReference type="Proteomes" id="UP000187001">
    <property type="component" value="Unassembled WGS sequence"/>
</dbReference>
<dbReference type="InterPro" id="IPR037401">
    <property type="entry name" value="SnoaL-like"/>
</dbReference>
<comment type="caution">
    <text evidence="2">The sequence shown here is derived from an EMBL/GenBank/DDBJ whole genome shotgun (WGS) entry which is preliminary data.</text>
</comment>
<gene>
    <name evidence="2" type="ORF">A5742_09160</name>
</gene>
<dbReference type="EMBL" id="MBER01000140">
    <property type="protein sequence ID" value="OMC37639.1"/>
    <property type="molecule type" value="Genomic_DNA"/>
</dbReference>